<dbReference type="EMBL" id="JADIXZ010000004">
    <property type="protein sequence ID" value="MBK6300874.1"/>
    <property type="molecule type" value="Genomic_DNA"/>
</dbReference>
<dbReference type="AlphaFoldDB" id="A0A935CDF9"/>
<dbReference type="Pfam" id="PF01740">
    <property type="entry name" value="STAS"/>
    <property type="match status" value="1"/>
</dbReference>
<proteinExistence type="predicted"/>
<organism evidence="2 3">
    <name type="scientific">Candidatus Phosphoribacter hodrii</name>
    <dbReference type="NCBI Taxonomy" id="2953743"/>
    <lineage>
        <taxon>Bacteria</taxon>
        <taxon>Bacillati</taxon>
        <taxon>Actinomycetota</taxon>
        <taxon>Actinomycetes</taxon>
        <taxon>Micrococcales</taxon>
        <taxon>Dermatophilaceae</taxon>
        <taxon>Candidatus Phosphoribacter</taxon>
    </lineage>
</organism>
<evidence type="ECO:0000313" key="3">
    <source>
        <dbReference type="Proteomes" id="UP000718281"/>
    </source>
</evidence>
<dbReference type="InterPro" id="IPR036513">
    <property type="entry name" value="STAS_dom_sf"/>
</dbReference>
<protein>
    <submittedName>
        <fullName evidence="2">STAS domain-containing protein</fullName>
    </submittedName>
</protein>
<dbReference type="InterPro" id="IPR002645">
    <property type="entry name" value="STAS_dom"/>
</dbReference>
<reference evidence="2 3" key="1">
    <citation type="submission" date="2020-10" db="EMBL/GenBank/DDBJ databases">
        <title>Connecting structure to function with the recovery of over 1000 high-quality activated sludge metagenome-assembled genomes encoding full-length rRNA genes using long-read sequencing.</title>
        <authorList>
            <person name="Singleton C.M."/>
            <person name="Petriglieri F."/>
            <person name="Kristensen J.M."/>
            <person name="Kirkegaard R.H."/>
            <person name="Michaelsen T.Y."/>
            <person name="Andersen M.H."/>
            <person name="Karst S.M."/>
            <person name="Dueholm M.S."/>
            <person name="Nielsen P.H."/>
            <person name="Albertsen M."/>
        </authorList>
    </citation>
    <scope>NUCLEOTIDE SEQUENCE [LARGE SCALE GENOMIC DNA]</scope>
    <source>
        <strain evidence="2">AalE_18-Q3-R2-46_BAT3C.188</strain>
    </source>
</reference>
<dbReference type="Proteomes" id="UP000718281">
    <property type="component" value="Unassembled WGS sequence"/>
</dbReference>
<feature type="domain" description="STAS" evidence="1">
    <location>
        <begin position="14"/>
        <end position="125"/>
    </location>
</feature>
<evidence type="ECO:0000259" key="1">
    <source>
        <dbReference type="PROSITE" id="PS50801"/>
    </source>
</evidence>
<sequence>MPTRHSHAGSPRGVPVEVSEVAAGVRVRVGGRLDAHSVAHVREVLHGVIDAGTGPVLIELPDAEIGDATALGLLVGAHHRARRLGRELYVGEVSERTARLLRMSHLDRVLAQAPEATRTVAALTA</sequence>
<evidence type="ECO:0000313" key="2">
    <source>
        <dbReference type="EMBL" id="MBK6300874.1"/>
    </source>
</evidence>
<dbReference type="Gene3D" id="3.30.750.24">
    <property type="entry name" value="STAS domain"/>
    <property type="match status" value="1"/>
</dbReference>
<dbReference type="PROSITE" id="PS50801">
    <property type="entry name" value="STAS"/>
    <property type="match status" value="1"/>
</dbReference>
<dbReference type="CDD" id="cd07043">
    <property type="entry name" value="STAS_anti-anti-sigma_factors"/>
    <property type="match status" value="1"/>
</dbReference>
<gene>
    <name evidence="2" type="ORF">IPF40_07430</name>
</gene>
<accession>A0A935CDF9</accession>
<comment type="caution">
    <text evidence="2">The sequence shown here is derived from an EMBL/GenBank/DDBJ whole genome shotgun (WGS) entry which is preliminary data.</text>
</comment>
<name>A0A935CDF9_9MICO</name>
<dbReference type="SUPFAM" id="SSF52091">
    <property type="entry name" value="SpoIIaa-like"/>
    <property type="match status" value="1"/>
</dbReference>